<evidence type="ECO:0000313" key="2">
    <source>
        <dbReference type="Proteomes" id="UP000075182"/>
    </source>
</evidence>
<reference evidence="1 2" key="1">
    <citation type="submission" date="2016-02" db="EMBL/GenBank/DDBJ databases">
        <authorList>
            <consortium name="Pathogen Informatics"/>
        </authorList>
    </citation>
    <scope>NUCLEOTIDE SEQUENCE [LARGE SCALE GENOMIC DNA]</scope>
    <source>
        <strain evidence="1 2">SS999</strain>
    </source>
</reference>
<dbReference type="Proteomes" id="UP000075182">
    <property type="component" value="Unassembled WGS sequence"/>
</dbReference>
<proteinExistence type="predicted"/>
<organism evidence="1 2">
    <name type="scientific">Streptococcus suis</name>
    <dbReference type="NCBI Taxonomy" id="1307"/>
    <lineage>
        <taxon>Bacteria</taxon>
        <taxon>Bacillati</taxon>
        <taxon>Bacillota</taxon>
        <taxon>Bacilli</taxon>
        <taxon>Lactobacillales</taxon>
        <taxon>Streptococcaceae</taxon>
        <taxon>Streptococcus</taxon>
    </lineage>
</organism>
<evidence type="ECO:0000313" key="1">
    <source>
        <dbReference type="EMBL" id="CYX44218.1"/>
    </source>
</evidence>
<accession>A0A0Z8E989</accession>
<protein>
    <submittedName>
        <fullName evidence="1">Uncharacterized protein</fullName>
    </submittedName>
</protein>
<dbReference type="EMBL" id="FIMD01000001">
    <property type="protein sequence ID" value="CYX44218.1"/>
    <property type="molecule type" value="Genomic_DNA"/>
</dbReference>
<name>A0A0Z8E989_STRSU</name>
<dbReference type="PATRIC" id="fig|1307.1317.peg.635"/>
<dbReference type="AlphaFoldDB" id="A0A0Z8E989"/>
<sequence>MIFRITYKEGVVEMTKTQEPCLAKIGKYWERADFLGVFQHSGTNLIFGHQFAGPVAVVRFRGRLVKVEIENIDFCEVENEQAAT</sequence>
<gene>
    <name evidence="1" type="ORF">ERS132536_00301</name>
</gene>